<proteinExistence type="predicted"/>
<dbReference type="EMBL" id="JAAMRR010000746">
    <property type="protein sequence ID" value="NGX96331.1"/>
    <property type="molecule type" value="Genomic_DNA"/>
</dbReference>
<protein>
    <submittedName>
        <fullName evidence="1">Uncharacterized protein</fullName>
    </submittedName>
</protein>
<name>A0A7C9VMJ5_9BRAD</name>
<evidence type="ECO:0000313" key="2">
    <source>
        <dbReference type="Proteomes" id="UP000480266"/>
    </source>
</evidence>
<evidence type="ECO:0000313" key="1">
    <source>
        <dbReference type="EMBL" id="NGX96331.1"/>
    </source>
</evidence>
<comment type="caution">
    <text evidence="1">The sequence shown here is derived from an EMBL/GenBank/DDBJ whole genome shotgun (WGS) entry which is preliminary data.</text>
</comment>
<accession>A0A7C9VMJ5</accession>
<dbReference type="Proteomes" id="UP000480266">
    <property type="component" value="Unassembled WGS sequence"/>
</dbReference>
<gene>
    <name evidence="1" type="ORF">G4V63_14270</name>
</gene>
<reference evidence="1" key="1">
    <citation type="submission" date="2020-02" db="EMBL/GenBank/DDBJ databases">
        <title>Draft genome sequence of Candidatus Afipia apatlaquensis IBT-C3, a potential strain for decolorization of textile dyes.</title>
        <authorList>
            <person name="Sanchez-Reyes A."/>
            <person name="Breton-Deval L."/>
            <person name="Mangelson H."/>
            <person name="Sanchez-Flores A."/>
        </authorList>
    </citation>
    <scope>NUCLEOTIDE SEQUENCE [LARGE SCALE GENOMIC DNA]</scope>
    <source>
        <strain evidence="1">IBT-C3</strain>
    </source>
</reference>
<sequence length="95" mass="10324">MNVPLQAGDLAEVVGGLGRGKSPNIGQRIKVVSFQGEHSQHGRIWRCTGDNVQQLTDAGGYAVTGWADFAQSWLRKIKPDAPPPKAVERDREVTT</sequence>
<keyword evidence="2" id="KW-1185">Reference proteome</keyword>
<dbReference type="AlphaFoldDB" id="A0A7C9VMJ5"/>
<organism evidence="1 2">
    <name type="scientific">Candidatus Afipia apatlaquensis</name>
    <dbReference type="NCBI Taxonomy" id="2712852"/>
    <lineage>
        <taxon>Bacteria</taxon>
        <taxon>Pseudomonadati</taxon>
        <taxon>Pseudomonadota</taxon>
        <taxon>Alphaproteobacteria</taxon>
        <taxon>Hyphomicrobiales</taxon>
        <taxon>Nitrobacteraceae</taxon>
        <taxon>Afipia</taxon>
    </lineage>
</organism>